<dbReference type="PROSITE" id="PS51232">
    <property type="entry name" value="GBD_FH3"/>
    <property type="match status" value="1"/>
</dbReference>
<reference evidence="3" key="1">
    <citation type="journal article" date="2023" name="IScience">
        <title>Live-bearing cockroach genome reveals convergent evolutionary mechanisms linked to viviparity in insects and beyond.</title>
        <authorList>
            <person name="Fouks B."/>
            <person name="Harrison M.C."/>
            <person name="Mikhailova A.A."/>
            <person name="Marchal E."/>
            <person name="English S."/>
            <person name="Carruthers M."/>
            <person name="Jennings E.C."/>
            <person name="Chiamaka E.L."/>
            <person name="Frigard R.A."/>
            <person name="Pippel M."/>
            <person name="Attardo G.M."/>
            <person name="Benoit J.B."/>
            <person name="Bornberg-Bauer E."/>
            <person name="Tobe S.S."/>
        </authorList>
    </citation>
    <scope>NUCLEOTIDE SEQUENCE</scope>
    <source>
        <strain evidence="3">Stay&amp;Tobe</strain>
    </source>
</reference>
<dbReference type="GO" id="GO:0016477">
    <property type="term" value="P:cell migration"/>
    <property type="evidence" value="ECO:0007669"/>
    <property type="project" value="TreeGrafter"/>
</dbReference>
<sequence length="1123" mass="125138">EQQRPPVYNPEDYALSLRKWGGRRAGQYSPGSVLEADSSDLTQKSKTLPAPSSHHLPQPSPGHVHKDYRNPILTPTTPQGEEMSLRQFSSVTELLAKLKADLKLAFPSFVQEFIGDPLDGVTLLLELLRSVQLSQANQQTRCPPPILRRALLDEHSCLQCLRSCLRCPDAARRLASSPAGLFTLAVCIMSNVSKSRVIALELLTKACEPPGCGHGPVSEALSTLRLRFGEPVRFRFLVGMLSSAGGCPELQAAGLRFINTLLETAPSPQSRLYLQAELEQAGFQVANIKKTWKNHITSVIFVTDSTFKSNGGAEQVRAELSRWEGNYVDVGALRERVEEQNVTRKLSEITNYTTRAPHRVVPFFQILQEEKGILLSLEQCLKERCCELEEEIATLRSSQTNKQHKVTKRQHVVKNTGTDSSKQGSGSTPAEDEGISSSDQDQSLSQDEDSGDVEREPMVYELFAVQNDTILVDRHGFRKDIVMKETSVDQLDDEDILKVDEDEDETTIDEVIEELRNIINDAETEAYAAEAAEKAAAAAAAKKKQKELEDRKKKSKKTELEPDRSKHQHKVSPYHHHHQPIPSKSHASKKNRQVTSVEIYHPSSENEMEIVPSRLLPQPPRRARSLVHLLLNPGRDNYTDDQTAQNPFFDDDTPSHTSEEDSDSLLSASRERSNASTATVSTCLQAKDNQRTCIIDTSKGKNGCNQLVELFQPPNNHYKHKIINSKPNSPTKQSNSRKNDNCQAQNIKNTHNNIGTTILIKRSDSFHQVNEDVPKSKSNTAQEFQQKAKEDIPEKKKSASKEENEIERKLGVKEGIKESKKNNIKDDRLRLRQREADNKRLISRQRCGSFDGLFYVTDFTDSPEAVPKQKHQKSPSSENNYKSSRKDDIVNPPLSAKKLKSKSLDRIDEGLDSLVDIVMTSSDRGRSRVSSGRGSTEDWSLEWGKSYLESRSRRSIADAALAYGTPPPVVIVPRSLHNHSSQPSSLQSYRDYQSTRFPRRPDDEQSPPINNKRYPPDGSSHPLFLPTTSNKGSGSSFESIAQLNHHSPTNSHGKTGVSGSKSFVIKRGHTNAGLYSGHHVARDAPAHILLKPAAAEFCNRSTLSPTSSRMSSGKVTDLPSGLY</sequence>
<dbReference type="AlphaFoldDB" id="A0AAD7Z4P1"/>
<feature type="non-terminal residue" evidence="3">
    <location>
        <position position="1123"/>
    </location>
</feature>
<dbReference type="PANTHER" id="PTHR45857">
    <property type="entry name" value="FORMIN-LIKE PROTEIN"/>
    <property type="match status" value="1"/>
</dbReference>
<dbReference type="PANTHER" id="PTHR45857:SF9">
    <property type="entry name" value="MULTIPLE WING HAIRS, ISOFORM C"/>
    <property type="match status" value="1"/>
</dbReference>
<feature type="region of interest" description="Disordered" evidence="1">
    <location>
        <begin position="973"/>
        <end position="1037"/>
    </location>
</feature>
<proteinExistence type="predicted"/>
<feature type="compositionally biased region" description="Basic residues" evidence="1">
    <location>
        <begin position="566"/>
        <end position="579"/>
    </location>
</feature>
<comment type="caution">
    <text evidence="3">The sequence shown here is derived from an EMBL/GenBank/DDBJ whole genome shotgun (WGS) entry which is preliminary data.</text>
</comment>
<organism evidence="3 4">
    <name type="scientific">Diploptera punctata</name>
    <name type="common">Pacific beetle cockroach</name>
    <dbReference type="NCBI Taxonomy" id="6984"/>
    <lineage>
        <taxon>Eukaryota</taxon>
        <taxon>Metazoa</taxon>
        <taxon>Ecdysozoa</taxon>
        <taxon>Arthropoda</taxon>
        <taxon>Hexapoda</taxon>
        <taxon>Insecta</taxon>
        <taxon>Pterygota</taxon>
        <taxon>Neoptera</taxon>
        <taxon>Polyneoptera</taxon>
        <taxon>Dictyoptera</taxon>
        <taxon>Blattodea</taxon>
        <taxon>Blaberoidea</taxon>
        <taxon>Blaberidae</taxon>
        <taxon>Diplopterinae</taxon>
        <taxon>Diploptera</taxon>
    </lineage>
</organism>
<evidence type="ECO:0000313" key="4">
    <source>
        <dbReference type="Proteomes" id="UP001233999"/>
    </source>
</evidence>
<feature type="domain" description="GBD/FH3" evidence="2">
    <location>
        <begin position="26"/>
        <end position="404"/>
    </location>
</feature>
<protein>
    <recommendedName>
        <fullName evidence="2">GBD/FH3 domain-containing protein</fullName>
    </recommendedName>
</protein>
<feature type="compositionally biased region" description="Basic residues" evidence="1">
    <location>
        <begin position="402"/>
        <end position="412"/>
    </location>
</feature>
<feature type="region of interest" description="Disordered" evidence="1">
    <location>
        <begin position="769"/>
        <end position="819"/>
    </location>
</feature>
<evidence type="ECO:0000313" key="3">
    <source>
        <dbReference type="EMBL" id="KAJ9573428.1"/>
    </source>
</evidence>
<dbReference type="GO" id="GO:0005829">
    <property type="term" value="C:cytosol"/>
    <property type="evidence" value="ECO:0007669"/>
    <property type="project" value="TreeGrafter"/>
</dbReference>
<dbReference type="SMART" id="SM01140">
    <property type="entry name" value="Drf_GBD"/>
    <property type="match status" value="1"/>
</dbReference>
<feature type="compositionally biased region" description="Polar residues" evidence="1">
    <location>
        <begin position="776"/>
        <end position="785"/>
    </location>
</feature>
<dbReference type="InterPro" id="IPR043592">
    <property type="entry name" value="FMNL_animal"/>
</dbReference>
<accession>A0AAD7Z4P1</accession>
<keyword evidence="4" id="KW-1185">Reference proteome</keyword>
<evidence type="ECO:0000256" key="1">
    <source>
        <dbReference type="SAM" id="MobiDB-lite"/>
    </source>
</evidence>
<dbReference type="InterPro" id="IPR010472">
    <property type="entry name" value="FH3_dom"/>
</dbReference>
<dbReference type="Pfam" id="PF06367">
    <property type="entry name" value="Drf_FH3"/>
    <property type="match status" value="1"/>
</dbReference>
<feature type="compositionally biased region" description="Basic and acidic residues" evidence="1">
    <location>
        <begin position="786"/>
        <end position="819"/>
    </location>
</feature>
<feature type="region of interest" description="Disordered" evidence="1">
    <location>
        <begin position="633"/>
        <end position="680"/>
    </location>
</feature>
<dbReference type="SMART" id="SM01139">
    <property type="entry name" value="Drf_FH3"/>
    <property type="match status" value="1"/>
</dbReference>
<dbReference type="SUPFAM" id="SSF48371">
    <property type="entry name" value="ARM repeat"/>
    <property type="match status" value="1"/>
</dbReference>
<feature type="compositionally biased region" description="Polar residues" evidence="1">
    <location>
        <begin position="1026"/>
        <end position="1037"/>
    </location>
</feature>
<dbReference type="GO" id="GO:0031267">
    <property type="term" value="F:small GTPase binding"/>
    <property type="evidence" value="ECO:0007669"/>
    <property type="project" value="InterPro"/>
</dbReference>
<dbReference type="InterPro" id="IPR011989">
    <property type="entry name" value="ARM-like"/>
</dbReference>
<feature type="region of interest" description="Disordered" evidence="1">
    <location>
        <begin position="542"/>
        <end position="594"/>
    </location>
</feature>
<dbReference type="GO" id="GO:0008360">
    <property type="term" value="P:regulation of cell shape"/>
    <property type="evidence" value="ECO:0007669"/>
    <property type="project" value="TreeGrafter"/>
</dbReference>
<feature type="region of interest" description="Disordered" evidence="1">
    <location>
        <begin position="1101"/>
        <end position="1123"/>
    </location>
</feature>
<feature type="compositionally biased region" description="Low complexity" evidence="1">
    <location>
        <begin position="436"/>
        <end position="445"/>
    </location>
</feature>
<feature type="region of interest" description="Disordered" evidence="1">
    <location>
        <begin position="864"/>
        <end position="892"/>
    </location>
</feature>
<dbReference type="InterPro" id="IPR014768">
    <property type="entry name" value="GBD/FH3_dom"/>
</dbReference>
<dbReference type="GO" id="GO:0030866">
    <property type="term" value="P:cortical actin cytoskeleton organization"/>
    <property type="evidence" value="ECO:0007669"/>
    <property type="project" value="TreeGrafter"/>
</dbReference>
<dbReference type="Proteomes" id="UP001233999">
    <property type="component" value="Unassembled WGS sequence"/>
</dbReference>
<feature type="region of interest" description="Disordered" evidence="1">
    <location>
        <begin position="23"/>
        <end position="81"/>
    </location>
</feature>
<feature type="compositionally biased region" description="Polar residues" evidence="1">
    <location>
        <begin position="413"/>
        <end position="428"/>
    </location>
</feature>
<dbReference type="InterPro" id="IPR010473">
    <property type="entry name" value="GTPase-bd"/>
</dbReference>
<dbReference type="EMBL" id="JASPKZ010010699">
    <property type="protein sequence ID" value="KAJ9573428.1"/>
    <property type="molecule type" value="Genomic_DNA"/>
</dbReference>
<feature type="compositionally biased region" description="Low complexity" evidence="1">
    <location>
        <begin position="1101"/>
        <end position="1112"/>
    </location>
</feature>
<feature type="compositionally biased region" description="Basic and acidic residues" evidence="1">
    <location>
        <begin position="546"/>
        <end position="565"/>
    </location>
</feature>
<dbReference type="InterPro" id="IPR016024">
    <property type="entry name" value="ARM-type_fold"/>
</dbReference>
<feature type="compositionally biased region" description="Polar residues" evidence="1">
    <location>
        <begin position="978"/>
        <end position="996"/>
    </location>
</feature>
<name>A0AAD7Z4P1_DIPPU</name>
<feature type="region of interest" description="Disordered" evidence="1">
    <location>
        <begin position="717"/>
        <end position="749"/>
    </location>
</feature>
<feature type="region of interest" description="Disordered" evidence="1">
    <location>
        <begin position="398"/>
        <end position="453"/>
    </location>
</feature>
<feature type="compositionally biased region" description="Polar residues" evidence="1">
    <location>
        <begin position="725"/>
        <end position="749"/>
    </location>
</feature>
<dbReference type="GO" id="GO:0051015">
    <property type="term" value="F:actin filament binding"/>
    <property type="evidence" value="ECO:0007669"/>
    <property type="project" value="TreeGrafter"/>
</dbReference>
<dbReference type="Gene3D" id="1.25.10.10">
    <property type="entry name" value="Leucine-rich Repeat Variant"/>
    <property type="match status" value="1"/>
</dbReference>
<gene>
    <name evidence="3" type="ORF">L9F63_009156</name>
</gene>
<reference evidence="3" key="2">
    <citation type="submission" date="2023-05" db="EMBL/GenBank/DDBJ databases">
        <authorList>
            <person name="Fouks B."/>
        </authorList>
    </citation>
    <scope>NUCLEOTIDE SEQUENCE</scope>
    <source>
        <strain evidence="3">Stay&amp;Tobe</strain>
        <tissue evidence="3">Testes</tissue>
    </source>
</reference>
<evidence type="ECO:0000259" key="2">
    <source>
        <dbReference type="PROSITE" id="PS51232"/>
    </source>
</evidence>